<dbReference type="EMBL" id="NAJN01000008">
    <property type="protein sequence ID" value="TKA82026.1"/>
    <property type="molecule type" value="Genomic_DNA"/>
</dbReference>
<gene>
    <name evidence="8" type="ORF">B0A49_00164</name>
</gene>
<comment type="subcellular location">
    <subcellularLocation>
        <location evidence="1">Membrane</location>
        <topology evidence="1">Multi-pass membrane protein</topology>
    </subcellularLocation>
</comment>
<dbReference type="PANTHER" id="PTHR12703">
    <property type="entry name" value="TRANSMEMBRANE PROTEIN 33"/>
    <property type="match status" value="1"/>
</dbReference>
<accession>A0A4U0XZY3</accession>
<evidence type="ECO:0000256" key="4">
    <source>
        <dbReference type="ARBA" id="ARBA00022989"/>
    </source>
</evidence>
<dbReference type="STRING" id="331657.A0A4U0XZY3"/>
<organism evidence="8 9">
    <name type="scientific">Cryomyces minteri</name>
    <dbReference type="NCBI Taxonomy" id="331657"/>
    <lineage>
        <taxon>Eukaryota</taxon>
        <taxon>Fungi</taxon>
        <taxon>Dikarya</taxon>
        <taxon>Ascomycota</taxon>
        <taxon>Pezizomycotina</taxon>
        <taxon>Dothideomycetes</taxon>
        <taxon>Dothideomycetes incertae sedis</taxon>
        <taxon>Cryomyces</taxon>
    </lineage>
</organism>
<dbReference type="GO" id="GO:0071786">
    <property type="term" value="P:endoplasmic reticulum tubular network organization"/>
    <property type="evidence" value="ECO:0007669"/>
    <property type="project" value="TreeGrafter"/>
</dbReference>
<evidence type="ECO:0000256" key="2">
    <source>
        <dbReference type="ARBA" id="ARBA00007322"/>
    </source>
</evidence>
<dbReference type="OrthoDB" id="5581259at2759"/>
<reference evidence="8 9" key="1">
    <citation type="submission" date="2017-03" db="EMBL/GenBank/DDBJ databases">
        <title>Genomes of endolithic fungi from Antarctica.</title>
        <authorList>
            <person name="Coleine C."/>
            <person name="Masonjones S."/>
            <person name="Stajich J.E."/>
        </authorList>
    </citation>
    <scope>NUCLEOTIDE SEQUENCE [LARGE SCALE GENOMIC DNA]</scope>
    <source>
        <strain evidence="8 9">CCFEE 5187</strain>
    </source>
</reference>
<dbReference type="PANTHER" id="PTHR12703:SF4">
    <property type="entry name" value="TRANSMEMBRANE PROTEIN 33"/>
    <property type="match status" value="1"/>
</dbReference>
<evidence type="ECO:0000256" key="6">
    <source>
        <dbReference type="SAM" id="MobiDB-lite"/>
    </source>
</evidence>
<evidence type="ECO:0008006" key="10">
    <source>
        <dbReference type="Google" id="ProtNLM"/>
    </source>
</evidence>
<evidence type="ECO:0000313" key="9">
    <source>
        <dbReference type="Proteomes" id="UP000308768"/>
    </source>
</evidence>
<feature type="compositionally biased region" description="Low complexity" evidence="6">
    <location>
        <begin position="262"/>
        <end position="273"/>
    </location>
</feature>
<dbReference type="GO" id="GO:0016020">
    <property type="term" value="C:membrane"/>
    <property type="evidence" value="ECO:0007669"/>
    <property type="project" value="UniProtKB-SubCell"/>
</dbReference>
<feature type="region of interest" description="Disordered" evidence="6">
    <location>
        <begin position="252"/>
        <end position="273"/>
    </location>
</feature>
<feature type="transmembrane region" description="Helical" evidence="7">
    <location>
        <begin position="175"/>
        <end position="202"/>
    </location>
</feature>
<dbReference type="AlphaFoldDB" id="A0A4U0XZY3"/>
<dbReference type="InterPro" id="IPR051645">
    <property type="entry name" value="PER33/POM33_regulator"/>
</dbReference>
<proteinExistence type="inferred from homology"/>
<keyword evidence="5 7" id="KW-0472">Membrane</keyword>
<dbReference type="Pfam" id="PF03661">
    <property type="entry name" value="TMEM33_Pom33"/>
    <property type="match status" value="1"/>
</dbReference>
<evidence type="ECO:0000256" key="5">
    <source>
        <dbReference type="ARBA" id="ARBA00023136"/>
    </source>
</evidence>
<dbReference type="InterPro" id="IPR005344">
    <property type="entry name" value="TMEM33/Pom33"/>
</dbReference>
<feature type="transmembrane region" description="Helical" evidence="7">
    <location>
        <begin position="45"/>
        <end position="69"/>
    </location>
</feature>
<dbReference type="GO" id="GO:0061024">
    <property type="term" value="P:membrane organization"/>
    <property type="evidence" value="ECO:0007669"/>
    <property type="project" value="TreeGrafter"/>
</dbReference>
<evidence type="ECO:0000256" key="7">
    <source>
        <dbReference type="SAM" id="Phobius"/>
    </source>
</evidence>
<feature type="transmembrane region" description="Helical" evidence="7">
    <location>
        <begin position="106"/>
        <end position="125"/>
    </location>
</feature>
<evidence type="ECO:0000313" key="8">
    <source>
        <dbReference type="EMBL" id="TKA82026.1"/>
    </source>
</evidence>
<protein>
    <recommendedName>
        <fullName evidence="10">Nucleoporin POM33</fullName>
    </recommendedName>
</protein>
<comment type="similarity">
    <text evidence="2">Belongs to the PER33/POM33 family.</text>
</comment>
<name>A0A4U0XZY3_9PEZI</name>
<dbReference type="Proteomes" id="UP000308768">
    <property type="component" value="Unassembled WGS sequence"/>
</dbReference>
<keyword evidence="3 7" id="KW-0812">Transmembrane</keyword>
<comment type="caution">
    <text evidence="8">The sequence shown here is derived from an EMBL/GenBank/DDBJ whole genome shotgun (WGS) entry which is preliminary data.</text>
</comment>
<keyword evidence="4 7" id="KW-1133">Transmembrane helix</keyword>
<sequence length="273" mass="30141">MPLQQRLLTLAQTLQFAWFVGHLTLLFCAFRYGLSYITFNFYSKWAIFFYRTSFVAAAATYGIVVFKAYRARARAGKGQGGALALAGDENVQYLAMALVWLFSRQMPLAILPFAVYSIFHVATYTRSNLLPTLQPPQQEAAPGSKPKASGMADTIGKFVKEYYDSSMTLVAVLEIALWVRILGSAMLFQKGSWILLAIYTVFARARYSQSSFVQGAISQLAARGDAVVNNQSTPPAARNAWETLKRLARQATDATDLSKYVGGQQQAGPKKAQ</sequence>
<evidence type="ECO:0000256" key="3">
    <source>
        <dbReference type="ARBA" id="ARBA00022692"/>
    </source>
</evidence>
<dbReference type="GO" id="GO:0005783">
    <property type="term" value="C:endoplasmic reticulum"/>
    <property type="evidence" value="ECO:0007669"/>
    <property type="project" value="TreeGrafter"/>
</dbReference>
<keyword evidence="9" id="KW-1185">Reference proteome</keyword>
<evidence type="ECO:0000256" key="1">
    <source>
        <dbReference type="ARBA" id="ARBA00004141"/>
    </source>
</evidence>
<feature type="transmembrane region" description="Helical" evidence="7">
    <location>
        <begin position="7"/>
        <end position="33"/>
    </location>
</feature>